<evidence type="ECO:0000256" key="11">
    <source>
        <dbReference type="ARBA" id="ARBA00023235"/>
    </source>
</evidence>
<evidence type="ECO:0000256" key="2">
    <source>
        <dbReference type="ARBA" id="ARBA00000909"/>
    </source>
</evidence>
<dbReference type="GO" id="GO:0046872">
    <property type="term" value="F:metal ion binding"/>
    <property type="evidence" value="ECO:0007669"/>
    <property type="project" value="UniProtKB-UniRule"/>
</dbReference>
<keyword evidence="12 17" id="KW-0456">Lyase</keyword>
<dbReference type="HAMAP" id="MF_01966">
    <property type="entry name" value="NADHX_epimerase"/>
    <property type="match status" value="1"/>
</dbReference>
<evidence type="ECO:0000256" key="19">
    <source>
        <dbReference type="PIRNR" id="PIRNR017184"/>
    </source>
</evidence>
<dbReference type="SUPFAM" id="SSF64153">
    <property type="entry name" value="YjeF N-terminal domain-like"/>
    <property type="match status" value="1"/>
</dbReference>
<comment type="cofactor">
    <cofactor evidence="18 19">
        <name>K(+)</name>
        <dbReference type="ChEBI" id="CHEBI:29103"/>
    </cofactor>
    <text evidence="18 19">Binds 1 potassium ion per subunit.</text>
</comment>
<dbReference type="PROSITE" id="PS01050">
    <property type="entry name" value="YJEF_C_2"/>
    <property type="match status" value="1"/>
</dbReference>
<accession>A0AA96GBN6</accession>
<dbReference type="GO" id="GO:0005524">
    <property type="term" value="F:ATP binding"/>
    <property type="evidence" value="ECO:0007669"/>
    <property type="project" value="UniProtKB-UniRule"/>
</dbReference>
<dbReference type="GO" id="GO:0046496">
    <property type="term" value="P:nicotinamide nucleotide metabolic process"/>
    <property type="evidence" value="ECO:0007669"/>
    <property type="project" value="UniProtKB-UniRule"/>
</dbReference>
<dbReference type="PIRSF" id="PIRSF017184">
    <property type="entry name" value="Nnr"/>
    <property type="match status" value="1"/>
</dbReference>
<feature type="binding site" evidence="18">
    <location>
        <begin position="134"/>
        <end position="140"/>
    </location>
    <ligand>
        <name>(6S)-NADPHX</name>
        <dbReference type="ChEBI" id="CHEBI:64076"/>
    </ligand>
</feature>
<organism evidence="22 23">
    <name type="scientific">Candidatus Nitrospira allomarina</name>
    <dbReference type="NCBI Taxonomy" id="3020900"/>
    <lineage>
        <taxon>Bacteria</taxon>
        <taxon>Pseudomonadati</taxon>
        <taxon>Nitrospirota</taxon>
        <taxon>Nitrospiria</taxon>
        <taxon>Nitrospirales</taxon>
        <taxon>Nitrospiraceae</taxon>
        <taxon>Nitrospira</taxon>
    </lineage>
</organism>
<feature type="binding site" evidence="17">
    <location>
        <begin position="424"/>
        <end position="428"/>
    </location>
    <ligand>
        <name>AMP</name>
        <dbReference type="ChEBI" id="CHEBI:456215"/>
    </ligand>
</feature>
<dbReference type="GO" id="GO:0052855">
    <property type="term" value="F:ADP-dependent NAD(P)H-hydrate dehydratase activity"/>
    <property type="evidence" value="ECO:0007669"/>
    <property type="project" value="UniProtKB-UniRule"/>
</dbReference>
<dbReference type="RefSeq" id="WP_312644199.1">
    <property type="nucleotide sequence ID" value="NZ_CP116967.1"/>
</dbReference>
<dbReference type="Pfam" id="PF03853">
    <property type="entry name" value="YjeF_N"/>
    <property type="match status" value="1"/>
</dbReference>
<dbReference type="PANTHER" id="PTHR12592">
    <property type="entry name" value="ATP-DEPENDENT (S)-NAD(P)H-HYDRATE DEHYDRATASE FAMILY MEMBER"/>
    <property type="match status" value="1"/>
</dbReference>
<dbReference type="InterPro" id="IPR030677">
    <property type="entry name" value="Nnr"/>
</dbReference>
<evidence type="ECO:0000256" key="17">
    <source>
        <dbReference type="HAMAP-Rule" id="MF_01965"/>
    </source>
</evidence>
<dbReference type="EC" id="5.1.99.6" evidence="19"/>
<feature type="binding site" evidence="18">
    <location>
        <begin position="59"/>
        <end position="63"/>
    </location>
    <ligand>
        <name>(6S)-NADPHX</name>
        <dbReference type="ChEBI" id="CHEBI:64076"/>
    </ligand>
</feature>
<dbReference type="Gene3D" id="3.40.1190.20">
    <property type="match status" value="1"/>
</dbReference>
<evidence type="ECO:0000256" key="4">
    <source>
        <dbReference type="ARBA" id="ARBA00009524"/>
    </source>
</evidence>
<feature type="binding site" evidence="18">
    <location>
        <position position="60"/>
    </location>
    <ligand>
        <name>K(+)</name>
        <dbReference type="ChEBI" id="CHEBI:29103"/>
    </ligand>
</feature>
<comment type="function">
    <text evidence="14 19">Bifunctional enzyme that catalyzes the epimerization of the S- and R-forms of NAD(P)HX and the dehydration of the S-form of NAD(P)HX at the expense of ADP, which is converted to AMP. This allows the repair of both epimers of NAD(P)HX, a damaged form of NAD(P)H that is a result of enzymatic or heat-dependent hydration.</text>
</comment>
<feature type="binding site" evidence="17">
    <location>
        <position position="336"/>
    </location>
    <ligand>
        <name>(6S)-NADPHX</name>
        <dbReference type="ChEBI" id="CHEBI:64076"/>
    </ligand>
</feature>
<name>A0AA96GBN6_9BACT</name>
<feature type="binding site" evidence="18">
    <location>
        <position position="130"/>
    </location>
    <ligand>
        <name>K(+)</name>
        <dbReference type="ChEBI" id="CHEBI:29103"/>
    </ligand>
</feature>
<comment type="subunit">
    <text evidence="17">Homotetramer.</text>
</comment>
<dbReference type="InterPro" id="IPR017953">
    <property type="entry name" value="Carbohydrate_kinase_pred_CS"/>
</dbReference>
<dbReference type="NCBIfam" id="TIGR00197">
    <property type="entry name" value="yjeF_nterm"/>
    <property type="match status" value="1"/>
</dbReference>
<protein>
    <recommendedName>
        <fullName evidence="19">Bifunctional NAD(P)H-hydrate repair enzyme</fullName>
    </recommendedName>
    <alternativeName>
        <fullName evidence="19">Nicotinamide nucleotide repair protein</fullName>
    </alternativeName>
    <domain>
        <recommendedName>
            <fullName evidence="19">ADP-dependent (S)-NAD(P)H-hydrate dehydratase</fullName>
            <ecNumber evidence="19">4.2.1.136</ecNumber>
        </recommendedName>
        <alternativeName>
            <fullName evidence="19">ADP-dependent NAD(P)HX dehydratase</fullName>
        </alternativeName>
    </domain>
    <domain>
        <recommendedName>
            <fullName evidence="19">NAD(P)H-hydrate epimerase</fullName>
            <ecNumber evidence="19">5.1.99.6</ecNumber>
        </recommendedName>
    </domain>
</protein>
<reference evidence="22 23" key="1">
    <citation type="submission" date="2023-01" db="EMBL/GenBank/DDBJ databases">
        <title>Cultivation and genomic characterization of new, ubiquitous marine nitrite-oxidizing bacteria from the Nitrospirales.</title>
        <authorList>
            <person name="Mueller A.J."/>
            <person name="Daebeler A."/>
            <person name="Herbold C.W."/>
            <person name="Kirkegaard R.H."/>
            <person name="Daims H."/>
        </authorList>
    </citation>
    <scope>NUCLEOTIDE SEQUENCE [LARGE SCALE GENOMIC DNA]</scope>
    <source>
        <strain evidence="22 23">VA</strain>
    </source>
</reference>
<feature type="binding site" evidence="17">
    <location>
        <position position="265"/>
    </location>
    <ligand>
        <name>(6S)-NADPHX</name>
        <dbReference type="ChEBI" id="CHEBI:64076"/>
    </ligand>
</feature>
<comment type="function">
    <text evidence="17">Catalyzes the dehydration of the S-form of NAD(P)HX at the expense of ADP, which is converted to AMP. Together with NAD(P)HX epimerase, which catalyzes the epimerization of the S- and R-forms, the enzyme allows the repair of both epimers of NAD(P)HX, a damaged form of NAD(P)H that is a result of enzymatic or heat-dependent hydration.</text>
</comment>
<evidence type="ECO:0000256" key="10">
    <source>
        <dbReference type="ARBA" id="ARBA00023027"/>
    </source>
</evidence>
<keyword evidence="6 17" id="KW-0547">Nucleotide-binding</keyword>
<keyword evidence="8 17" id="KW-0521">NADP</keyword>
<evidence type="ECO:0000256" key="18">
    <source>
        <dbReference type="HAMAP-Rule" id="MF_01966"/>
    </source>
</evidence>
<keyword evidence="23" id="KW-1185">Reference proteome</keyword>
<comment type="catalytic activity">
    <reaction evidence="1 18 19">
        <text>(6R)-NADHX = (6S)-NADHX</text>
        <dbReference type="Rhea" id="RHEA:32215"/>
        <dbReference type="ChEBI" id="CHEBI:64074"/>
        <dbReference type="ChEBI" id="CHEBI:64075"/>
        <dbReference type="EC" id="5.1.99.6"/>
    </reaction>
</comment>
<proteinExistence type="inferred from homology"/>
<comment type="catalytic activity">
    <reaction evidence="15 17 19">
        <text>(6S)-NADHX + ADP = AMP + phosphate + NADH + H(+)</text>
        <dbReference type="Rhea" id="RHEA:32223"/>
        <dbReference type="ChEBI" id="CHEBI:15378"/>
        <dbReference type="ChEBI" id="CHEBI:43474"/>
        <dbReference type="ChEBI" id="CHEBI:57945"/>
        <dbReference type="ChEBI" id="CHEBI:64074"/>
        <dbReference type="ChEBI" id="CHEBI:456215"/>
        <dbReference type="ChEBI" id="CHEBI:456216"/>
        <dbReference type="EC" id="4.2.1.136"/>
    </reaction>
</comment>
<feature type="binding site" evidence="17">
    <location>
        <position position="454"/>
    </location>
    <ligand>
        <name>(6S)-NADPHX</name>
        <dbReference type="ChEBI" id="CHEBI:64076"/>
    </ligand>
</feature>
<dbReference type="HAMAP" id="MF_01965">
    <property type="entry name" value="NADHX_dehydratase"/>
    <property type="match status" value="1"/>
</dbReference>
<dbReference type="PANTHER" id="PTHR12592:SF0">
    <property type="entry name" value="ATP-DEPENDENT (S)-NAD(P)H-HYDRATE DEHYDRATASE"/>
    <property type="match status" value="1"/>
</dbReference>
<feature type="binding site" evidence="17">
    <location>
        <position position="453"/>
    </location>
    <ligand>
        <name>AMP</name>
        <dbReference type="ChEBI" id="CHEBI:456215"/>
    </ligand>
</feature>
<evidence type="ECO:0000256" key="16">
    <source>
        <dbReference type="ARBA" id="ARBA00049209"/>
    </source>
</evidence>
<evidence type="ECO:0000256" key="6">
    <source>
        <dbReference type="ARBA" id="ARBA00022741"/>
    </source>
</evidence>
<dbReference type="GO" id="GO:0052856">
    <property type="term" value="F:NAD(P)HX epimerase activity"/>
    <property type="evidence" value="ECO:0007669"/>
    <property type="project" value="UniProtKB-UniRule"/>
</dbReference>
<dbReference type="SUPFAM" id="SSF53613">
    <property type="entry name" value="Ribokinase-like"/>
    <property type="match status" value="1"/>
</dbReference>
<comment type="catalytic activity">
    <reaction evidence="2 18 19">
        <text>(6R)-NADPHX = (6S)-NADPHX</text>
        <dbReference type="Rhea" id="RHEA:32227"/>
        <dbReference type="ChEBI" id="CHEBI:64076"/>
        <dbReference type="ChEBI" id="CHEBI:64077"/>
        <dbReference type="EC" id="5.1.99.6"/>
    </reaction>
</comment>
<keyword evidence="7 17" id="KW-0067">ATP-binding</keyword>
<dbReference type="GO" id="GO:0110051">
    <property type="term" value="P:metabolite repair"/>
    <property type="evidence" value="ECO:0007669"/>
    <property type="project" value="TreeGrafter"/>
</dbReference>
<evidence type="ECO:0000256" key="3">
    <source>
        <dbReference type="ARBA" id="ARBA00006001"/>
    </source>
</evidence>
<comment type="catalytic activity">
    <reaction evidence="16 17 19">
        <text>(6S)-NADPHX + ADP = AMP + phosphate + NADPH + H(+)</text>
        <dbReference type="Rhea" id="RHEA:32235"/>
        <dbReference type="ChEBI" id="CHEBI:15378"/>
        <dbReference type="ChEBI" id="CHEBI:43474"/>
        <dbReference type="ChEBI" id="CHEBI:57783"/>
        <dbReference type="ChEBI" id="CHEBI:64076"/>
        <dbReference type="ChEBI" id="CHEBI:456215"/>
        <dbReference type="ChEBI" id="CHEBI:456216"/>
        <dbReference type="EC" id="4.2.1.136"/>
    </reaction>
</comment>
<feature type="domain" description="YjeF N-terminal" evidence="21">
    <location>
        <begin position="9"/>
        <end position="220"/>
    </location>
</feature>
<dbReference type="InterPro" id="IPR004443">
    <property type="entry name" value="YjeF_N_dom"/>
</dbReference>
<gene>
    <name evidence="17" type="primary">nnrD</name>
    <name evidence="18" type="synonym">nnrE</name>
    <name evidence="22" type="ORF">PP769_01220</name>
</gene>
<comment type="cofactor">
    <cofactor evidence="17">
        <name>Mg(2+)</name>
        <dbReference type="ChEBI" id="CHEBI:18420"/>
    </cofactor>
</comment>
<dbReference type="PROSITE" id="PS51385">
    <property type="entry name" value="YJEF_N"/>
    <property type="match status" value="1"/>
</dbReference>
<keyword evidence="10 17" id="KW-0520">NAD</keyword>
<evidence type="ECO:0000256" key="14">
    <source>
        <dbReference type="ARBA" id="ARBA00025153"/>
    </source>
</evidence>
<dbReference type="NCBIfam" id="TIGR00196">
    <property type="entry name" value="yjeF_cterm"/>
    <property type="match status" value="1"/>
</dbReference>
<evidence type="ECO:0000256" key="15">
    <source>
        <dbReference type="ARBA" id="ARBA00048238"/>
    </source>
</evidence>
<feature type="domain" description="YjeF C-terminal" evidence="20">
    <location>
        <begin position="230"/>
        <end position="513"/>
    </location>
</feature>
<sequence length="517" mass="53698">MWVVTAEQMQTLDRRTIQETRVPGLTLMERAGTGAMSHLIEAYGSPKGKKVVILCGKGNNGGDGLVVARLMAKKGAKLKVVLMAPLKALSPDAKIMYRRLSKIIRPSLLTVNPSEESLHSLTQDADILVDALLGTGLSSAVRPPYSSAIGAMNASQAFTLAIDIPSGLDSNTGAILGAAVQADLTVTFGCPKLGLYLGSAIDKVGSIQIVDIGIPQEFVVDLDPQVHLLSQKMIRPLIPLRLLSSHKGTFGHAGIVGGSQGKTGAPAMAGLGALRVGAGLATVATPQSISPILESKLLEVMTEPMPESSQHLLGMEAYPGLLDFAATKSALAFGPGLGTSPETTEVLRHLLPQLEAPCVLDADALNGLAQHSQIFSALKRPPILTPHPGEMARLLGSSSKRVNEDRIGISRRFAMKHQVILVLKGARTVIAEPQGQVAICPTGNPGMASAGMGDVLTGIITGLLAQGLSGWDAARAGVYLHGLAGDLAAATIGEAGMIAGDVLTTIPHALTHTRSHS</sequence>
<dbReference type="EC" id="4.2.1.136" evidence="19"/>
<dbReference type="InterPro" id="IPR036652">
    <property type="entry name" value="YjeF_N_dom_sf"/>
</dbReference>
<keyword evidence="9 18" id="KW-0630">Potassium</keyword>
<keyword evidence="5 18" id="KW-0479">Metal-binding</keyword>
<dbReference type="Gene3D" id="3.40.50.10260">
    <property type="entry name" value="YjeF N-terminal domain"/>
    <property type="match status" value="1"/>
</dbReference>
<comment type="similarity">
    <text evidence="17">Belongs to the NnrD/CARKD family.</text>
</comment>
<feature type="binding site" evidence="17">
    <location>
        <position position="387"/>
    </location>
    <ligand>
        <name>(6S)-NADPHX</name>
        <dbReference type="ChEBI" id="CHEBI:64076"/>
    </ligand>
</feature>
<dbReference type="EMBL" id="CP116967">
    <property type="protein sequence ID" value="WNM58412.1"/>
    <property type="molecule type" value="Genomic_DNA"/>
</dbReference>
<evidence type="ECO:0000256" key="12">
    <source>
        <dbReference type="ARBA" id="ARBA00023239"/>
    </source>
</evidence>
<comment type="function">
    <text evidence="18">Catalyzes the epimerization of the S- and R-forms of NAD(P)HX, a damaged form of NAD(P)H that is a result of enzymatic or heat-dependent hydration. This is a prerequisite for the S-specific NAD(P)H-hydrate dehydratase to allow the repair of both epimers of NAD(P)HX.</text>
</comment>
<evidence type="ECO:0000259" key="20">
    <source>
        <dbReference type="PROSITE" id="PS51383"/>
    </source>
</evidence>
<dbReference type="PROSITE" id="PS51383">
    <property type="entry name" value="YJEF_C_3"/>
    <property type="match status" value="1"/>
</dbReference>
<evidence type="ECO:0000256" key="5">
    <source>
        <dbReference type="ARBA" id="ARBA00022723"/>
    </source>
</evidence>
<dbReference type="KEGG" id="nall:PP769_01220"/>
<evidence type="ECO:0000313" key="23">
    <source>
        <dbReference type="Proteomes" id="UP001302719"/>
    </source>
</evidence>
<evidence type="ECO:0000256" key="7">
    <source>
        <dbReference type="ARBA" id="ARBA00022840"/>
    </source>
</evidence>
<feature type="binding site" evidence="18">
    <location>
        <position position="145"/>
    </location>
    <ligand>
        <name>(6S)-NADPHX</name>
        <dbReference type="ChEBI" id="CHEBI:64076"/>
    </ligand>
</feature>
<comment type="similarity">
    <text evidence="3 19">In the N-terminal section; belongs to the NnrE/AIBP family.</text>
</comment>
<dbReference type="InterPro" id="IPR000631">
    <property type="entry name" value="CARKD"/>
</dbReference>
<evidence type="ECO:0000259" key="21">
    <source>
        <dbReference type="PROSITE" id="PS51385"/>
    </source>
</evidence>
<evidence type="ECO:0000256" key="8">
    <source>
        <dbReference type="ARBA" id="ARBA00022857"/>
    </source>
</evidence>
<dbReference type="Pfam" id="PF01256">
    <property type="entry name" value="Carb_kinase"/>
    <property type="match status" value="1"/>
</dbReference>
<comment type="similarity">
    <text evidence="18">Belongs to the NnrE/AIBP family.</text>
</comment>
<evidence type="ECO:0000256" key="13">
    <source>
        <dbReference type="ARBA" id="ARBA00023268"/>
    </source>
</evidence>
<dbReference type="InterPro" id="IPR029056">
    <property type="entry name" value="Ribokinase-like"/>
</dbReference>
<dbReference type="Proteomes" id="UP001302719">
    <property type="component" value="Chromosome"/>
</dbReference>
<keyword evidence="13" id="KW-0511">Multifunctional enzyme</keyword>
<evidence type="ECO:0000313" key="22">
    <source>
        <dbReference type="EMBL" id="WNM58412.1"/>
    </source>
</evidence>
<feature type="binding site" evidence="18">
    <location>
        <position position="166"/>
    </location>
    <ligand>
        <name>K(+)</name>
        <dbReference type="ChEBI" id="CHEBI:29103"/>
    </ligand>
</feature>
<comment type="similarity">
    <text evidence="4 19">In the C-terminal section; belongs to the NnrD/CARKD family.</text>
</comment>
<dbReference type="CDD" id="cd01171">
    <property type="entry name" value="YXKO-related"/>
    <property type="match status" value="1"/>
</dbReference>
<evidence type="ECO:0000256" key="9">
    <source>
        <dbReference type="ARBA" id="ARBA00022958"/>
    </source>
</evidence>
<dbReference type="AlphaFoldDB" id="A0AA96GBN6"/>
<evidence type="ECO:0000256" key="1">
    <source>
        <dbReference type="ARBA" id="ARBA00000013"/>
    </source>
</evidence>
<feature type="binding site" evidence="18">
    <location>
        <position position="163"/>
    </location>
    <ligand>
        <name>(6S)-NADPHX</name>
        <dbReference type="ChEBI" id="CHEBI:64076"/>
    </ligand>
</feature>
<keyword evidence="11 18" id="KW-0413">Isomerase</keyword>